<dbReference type="PaxDb" id="284590-Q6CNH0"/>
<reference evidence="2 3" key="1">
    <citation type="journal article" date="2004" name="Nature">
        <title>Genome evolution in yeasts.</title>
        <authorList>
            <consortium name="Genolevures"/>
            <person name="Dujon B."/>
            <person name="Sherman D."/>
            <person name="Fischer G."/>
            <person name="Durrens P."/>
            <person name="Casaregola S."/>
            <person name="Lafontaine I."/>
            <person name="de Montigny J."/>
            <person name="Marck C."/>
            <person name="Neuveglise C."/>
            <person name="Talla E."/>
            <person name="Goffard N."/>
            <person name="Frangeul L."/>
            <person name="Aigle M."/>
            <person name="Anthouard V."/>
            <person name="Babour A."/>
            <person name="Barbe V."/>
            <person name="Barnay S."/>
            <person name="Blanchin S."/>
            <person name="Beckerich J.M."/>
            <person name="Beyne E."/>
            <person name="Bleykasten C."/>
            <person name="Boisrame A."/>
            <person name="Boyer J."/>
            <person name="Cattolico L."/>
            <person name="Confanioleri F."/>
            <person name="de Daruvar A."/>
            <person name="Despons L."/>
            <person name="Fabre E."/>
            <person name="Fairhead C."/>
            <person name="Ferry-Dumazet H."/>
            <person name="Groppi A."/>
            <person name="Hantraye F."/>
            <person name="Hennequin C."/>
            <person name="Jauniaux N."/>
            <person name="Joyet P."/>
            <person name="Kachouri R."/>
            <person name="Kerrest A."/>
            <person name="Koszul R."/>
            <person name="Lemaire M."/>
            <person name="Lesur I."/>
            <person name="Ma L."/>
            <person name="Muller H."/>
            <person name="Nicaud J.M."/>
            <person name="Nikolski M."/>
            <person name="Oztas S."/>
            <person name="Ozier-Kalogeropoulos O."/>
            <person name="Pellenz S."/>
            <person name="Potier S."/>
            <person name="Richard G.F."/>
            <person name="Straub M.L."/>
            <person name="Suleau A."/>
            <person name="Swennene D."/>
            <person name="Tekaia F."/>
            <person name="Wesolowski-Louvel M."/>
            <person name="Westhof E."/>
            <person name="Wirth B."/>
            <person name="Zeniou-Meyer M."/>
            <person name="Zivanovic I."/>
            <person name="Bolotin-Fukuhara M."/>
            <person name="Thierry A."/>
            <person name="Bouchier C."/>
            <person name="Caudron B."/>
            <person name="Scarpelli C."/>
            <person name="Gaillardin C."/>
            <person name="Weissenbach J."/>
            <person name="Wincker P."/>
            <person name="Souciet J.L."/>
        </authorList>
    </citation>
    <scope>NUCLEOTIDE SEQUENCE [LARGE SCALE GENOMIC DNA]</scope>
    <source>
        <strain evidence="3">ATCC 8585 / CBS 2359 / DSM 70799 / NBRC 1267 / NRRL Y-1140 / WM37</strain>
    </source>
</reference>
<dbReference type="InParanoid" id="Q6CNH0"/>
<dbReference type="KEGG" id="kla:KLLA0_E12629g"/>
<organism evidence="2 3">
    <name type="scientific">Kluyveromyces lactis (strain ATCC 8585 / CBS 2359 / DSM 70799 / NBRC 1267 / NRRL Y-1140 / WM37)</name>
    <name type="common">Yeast</name>
    <name type="synonym">Candida sphaerica</name>
    <dbReference type="NCBI Taxonomy" id="284590"/>
    <lineage>
        <taxon>Eukaryota</taxon>
        <taxon>Fungi</taxon>
        <taxon>Dikarya</taxon>
        <taxon>Ascomycota</taxon>
        <taxon>Saccharomycotina</taxon>
        <taxon>Saccharomycetes</taxon>
        <taxon>Saccharomycetales</taxon>
        <taxon>Saccharomycetaceae</taxon>
        <taxon>Kluyveromyces</taxon>
    </lineage>
</organism>
<evidence type="ECO:0000313" key="2">
    <source>
        <dbReference type="EMBL" id="CAG99606.1"/>
    </source>
</evidence>
<dbReference type="Pfam" id="PF21203">
    <property type="entry name" value="ECM10"/>
    <property type="match status" value="1"/>
</dbReference>
<evidence type="ECO:0000256" key="1">
    <source>
        <dbReference type="SAM" id="SignalP"/>
    </source>
</evidence>
<dbReference type="STRING" id="284590.Q6CNH0"/>
<keyword evidence="1" id="KW-0732">Signal</keyword>
<name>Q6CNH0_KLULA</name>
<feature type="chain" id="PRO_5004272821" evidence="1">
    <location>
        <begin position="21"/>
        <end position="190"/>
    </location>
</feature>
<protein>
    <submittedName>
        <fullName evidence="2">KLLA0E12629p</fullName>
    </submittedName>
</protein>
<dbReference type="HOGENOM" id="CLU_1428210_0_0_1"/>
<keyword evidence="3" id="KW-1185">Reference proteome</keyword>
<dbReference type="Proteomes" id="UP000000598">
    <property type="component" value="Chromosome E"/>
</dbReference>
<evidence type="ECO:0000313" key="3">
    <source>
        <dbReference type="Proteomes" id="UP000000598"/>
    </source>
</evidence>
<gene>
    <name evidence="2" type="ORF">KLLA0_E12629g</name>
</gene>
<dbReference type="FunCoup" id="Q6CNH0">
    <property type="interactions" value="44"/>
</dbReference>
<sequence>MLKMIQLLLILLFHLRAVVASLQGTGDLYLLNNLNERYSLATFEAGDEVGINLAVTANRITDGEYKVCGTFQDYYDECFSFIHIKQPLSYELELVVLDDKLVRMSIHADDSIDGIVPLIKEVGNGPIPESIKLKKRTLTYEAKKKAQRKDTGTAAFEEDVVENKTFLQKNWKYVVIGLLAYVFLSSGSQK</sequence>
<dbReference type="AlphaFoldDB" id="Q6CNH0"/>
<dbReference type="EMBL" id="CR382125">
    <property type="protein sequence ID" value="CAG99606.1"/>
    <property type="molecule type" value="Genomic_DNA"/>
</dbReference>
<proteinExistence type="predicted"/>
<feature type="signal peptide" evidence="1">
    <location>
        <begin position="1"/>
        <end position="20"/>
    </location>
</feature>
<accession>Q6CNH0</accession>